<feature type="domain" description="Bacterial Pleckstrin homology" evidence="2">
    <location>
        <begin position="71"/>
        <end position="166"/>
    </location>
</feature>
<dbReference type="Proteomes" id="UP000632222">
    <property type="component" value="Unassembled WGS sequence"/>
</dbReference>
<proteinExistence type="predicted"/>
<feature type="transmembrane region" description="Helical" evidence="1">
    <location>
        <begin position="16"/>
        <end position="36"/>
    </location>
</feature>
<evidence type="ECO:0000259" key="2">
    <source>
        <dbReference type="Pfam" id="PF10882"/>
    </source>
</evidence>
<keyword evidence="1" id="KW-0812">Transmembrane</keyword>
<dbReference type="Pfam" id="PF10882">
    <property type="entry name" value="bPH_5"/>
    <property type="match status" value="1"/>
</dbReference>
<evidence type="ECO:0000256" key="1">
    <source>
        <dbReference type="SAM" id="Phobius"/>
    </source>
</evidence>
<organism evidence="3 4">
    <name type="scientific">Deinococcus roseus</name>
    <dbReference type="NCBI Taxonomy" id="392414"/>
    <lineage>
        <taxon>Bacteria</taxon>
        <taxon>Thermotogati</taxon>
        <taxon>Deinococcota</taxon>
        <taxon>Deinococci</taxon>
        <taxon>Deinococcales</taxon>
        <taxon>Deinococcaceae</taxon>
        <taxon>Deinococcus</taxon>
    </lineage>
</organism>
<evidence type="ECO:0000313" key="4">
    <source>
        <dbReference type="Proteomes" id="UP000632222"/>
    </source>
</evidence>
<dbReference type="RefSeq" id="WP_189007533.1">
    <property type="nucleotide sequence ID" value="NZ_BMOD01000029.1"/>
</dbReference>
<keyword evidence="4" id="KW-1185">Reference proteome</keyword>
<sequence>MQTVFTPHPPEKSRLTLWWVFSAIMLILTGYVFWITRNAEEQNFIPSFVLLVVSLLVLGICLLAVLGPLRMKYIITEQSLILKGFSGQKVLPIKDLKAQVLEPSISLRVMGTGVPGYFTGLYASEQGNIQVIATTTSRGVLLEHAKGKVFITPEDEELFLQILIQRQRSMMSAV</sequence>
<evidence type="ECO:0000313" key="3">
    <source>
        <dbReference type="EMBL" id="GGJ54352.1"/>
    </source>
</evidence>
<feature type="transmembrane region" description="Helical" evidence="1">
    <location>
        <begin position="48"/>
        <end position="69"/>
    </location>
</feature>
<name>A0ABQ2DEU8_9DEIO</name>
<reference evidence="4" key="1">
    <citation type="journal article" date="2019" name="Int. J. Syst. Evol. Microbiol.">
        <title>The Global Catalogue of Microorganisms (GCM) 10K type strain sequencing project: providing services to taxonomists for standard genome sequencing and annotation.</title>
        <authorList>
            <consortium name="The Broad Institute Genomics Platform"/>
            <consortium name="The Broad Institute Genome Sequencing Center for Infectious Disease"/>
            <person name="Wu L."/>
            <person name="Ma J."/>
        </authorList>
    </citation>
    <scope>NUCLEOTIDE SEQUENCE [LARGE SCALE GENOMIC DNA]</scope>
    <source>
        <strain evidence="4">JCM 14370</strain>
    </source>
</reference>
<accession>A0ABQ2DEU8</accession>
<protein>
    <recommendedName>
        <fullName evidence="2">Bacterial Pleckstrin homology domain-containing protein</fullName>
    </recommendedName>
</protein>
<keyword evidence="1" id="KW-1133">Transmembrane helix</keyword>
<dbReference type="EMBL" id="BMOD01000029">
    <property type="protein sequence ID" value="GGJ54352.1"/>
    <property type="molecule type" value="Genomic_DNA"/>
</dbReference>
<dbReference type="InterPro" id="IPR027783">
    <property type="entry name" value="Bacterial_PH-related"/>
</dbReference>
<comment type="caution">
    <text evidence="3">The sequence shown here is derived from an EMBL/GenBank/DDBJ whole genome shotgun (WGS) entry which is preliminary data.</text>
</comment>
<gene>
    <name evidence="3" type="ORF">GCM10008938_45570</name>
</gene>
<keyword evidence="1" id="KW-0472">Membrane</keyword>